<dbReference type="EMBL" id="SMOL01000160">
    <property type="protein sequence ID" value="KAB2625951.1"/>
    <property type="molecule type" value="Genomic_DNA"/>
</dbReference>
<evidence type="ECO:0000313" key="1">
    <source>
        <dbReference type="EMBL" id="KAB2625951.1"/>
    </source>
</evidence>
<reference evidence="1 2" key="3">
    <citation type="submission" date="2019-11" db="EMBL/GenBank/DDBJ databases">
        <title>A de novo genome assembly of a pear dwarfing rootstock.</title>
        <authorList>
            <person name="Wang F."/>
            <person name="Wang J."/>
            <person name="Li S."/>
            <person name="Zhang Y."/>
            <person name="Fang M."/>
            <person name="Ma L."/>
            <person name="Zhao Y."/>
            <person name="Jiang S."/>
        </authorList>
    </citation>
    <scope>NUCLEOTIDE SEQUENCE [LARGE SCALE GENOMIC DNA]</scope>
    <source>
        <strain evidence="1">S2</strain>
        <tissue evidence="1">Leaf</tissue>
    </source>
</reference>
<dbReference type="OrthoDB" id="1096772at2759"/>
<protein>
    <submittedName>
        <fullName evidence="1">Uncharacterized protein</fullName>
    </submittedName>
</protein>
<sequence>MEDFRESNRITFLRVWVKSPQITMQFREVEIMNNITQPIGQCLRLDDAYINSFNAMTIRILIEVDVLLPLNYEQLFEVCIYYGGMTVEKCGCDLQELDVNLFIANKMFRDEPNVLPDGVKDDCLALADIKDDLIICLRQPPSRKGEGAWIS</sequence>
<evidence type="ECO:0000313" key="2">
    <source>
        <dbReference type="Proteomes" id="UP000327157"/>
    </source>
</evidence>
<reference evidence="2" key="2">
    <citation type="submission" date="2019-10" db="EMBL/GenBank/DDBJ databases">
        <title>A de novo genome assembly of a pear dwarfing rootstock.</title>
        <authorList>
            <person name="Wang F."/>
            <person name="Wang J."/>
            <person name="Li S."/>
            <person name="Zhang Y."/>
            <person name="Fang M."/>
            <person name="Ma L."/>
            <person name="Zhao Y."/>
            <person name="Jiang S."/>
        </authorList>
    </citation>
    <scope>NUCLEOTIDE SEQUENCE [LARGE SCALE GENOMIC DNA]</scope>
</reference>
<dbReference type="Proteomes" id="UP000327157">
    <property type="component" value="Chromosome 16"/>
</dbReference>
<keyword evidence="2" id="KW-1185">Reference proteome</keyword>
<name>A0A5N5HIC3_9ROSA</name>
<organism evidence="1 2">
    <name type="scientific">Pyrus ussuriensis x Pyrus communis</name>
    <dbReference type="NCBI Taxonomy" id="2448454"/>
    <lineage>
        <taxon>Eukaryota</taxon>
        <taxon>Viridiplantae</taxon>
        <taxon>Streptophyta</taxon>
        <taxon>Embryophyta</taxon>
        <taxon>Tracheophyta</taxon>
        <taxon>Spermatophyta</taxon>
        <taxon>Magnoliopsida</taxon>
        <taxon>eudicotyledons</taxon>
        <taxon>Gunneridae</taxon>
        <taxon>Pentapetalae</taxon>
        <taxon>rosids</taxon>
        <taxon>fabids</taxon>
        <taxon>Rosales</taxon>
        <taxon>Rosaceae</taxon>
        <taxon>Amygdaloideae</taxon>
        <taxon>Maleae</taxon>
        <taxon>Pyrus</taxon>
    </lineage>
</organism>
<dbReference type="AlphaFoldDB" id="A0A5N5HIC3"/>
<gene>
    <name evidence="1" type="ORF">D8674_017611</name>
</gene>
<comment type="caution">
    <text evidence="1">The sequence shown here is derived from an EMBL/GenBank/DDBJ whole genome shotgun (WGS) entry which is preliminary data.</text>
</comment>
<proteinExistence type="predicted"/>
<accession>A0A5N5HIC3</accession>
<reference evidence="1 2" key="1">
    <citation type="submission" date="2019-09" db="EMBL/GenBank/DDBJ databases">
        <authorList>
            <person name="Ou C."/>
        </authorList>
    </citation>
    <scope>NUCLEOTIDE SEQUENCE [LARGE SCALE GENOMIC DNA]</scope>
    <source>
        <strain evidence="1">S2</strain>
        <tissue evidence="1">Leaf</tissue>
    </source>
</reference>